<evidence type="ECO:0000256" key="8">
    <source>
        <dbReference type="ARBA" id="ARBA00023277"/>
    </source>
</evidence>
<comment type="similarity">
    <text evidence="3 11">Belongs to the glycogen phosphorylase family.</text>
</comment>
<feature type="modified residue" description="N6-(pyridoxal phosphate)lysine" evidence="10">
    <location>
        <position position="666"/>
    </location>
</feature>
<accession>A0A0N0E5G1</accession>
<dbReference type="GO" id="GO:0005980">
    <property type="term" value="P:glycogen catabolic process"/>
    <property type="evidence" value="ECO:0007669"/>
    <property type="project" value="UniProtKB-ARBA"/>
</dbReference>
<dbReference type="Pfam" id="PF00343">
    <property type="entry name" value="Phosphorylase"/>
    <property type="match status" value="1"/>
</dbReference>
<evidence type="ECO:0000256" key="7">
    <source>
        <dbReference type="ARBA" id="ARBA00022898"/>
    </source>
</evidence>
<evidence type="ECO:0000256" key="4">
    <source>
        <dbReference type="ARBA" id="ARBA00022533"/>
    </source>
</evidence>
<comment type="catalytic activity">
    <reaction evidence="1 11">
        <text>[(1-&gt;4)-alpha-D-glucosyl](n) + phosphate = [(1-&gt;4)-alpha-D-glucosyl](n-1) + alpha-D-glucose 1-phosphate</text>
        <dbReference type="Rhea" id="RHEA:41732"/>
        <dbReference type="Rhea" id="RHEA-COMP:9584"/>
        <dbReference type="Rhea" id="RHEA-COMP:9586"/>
        <dbReference type="ChEBI" id="CHEBI:15444"/>
        <dbReference type="ChEBI" id="CHEBI:43474"/>
        <dbReference type="ChEBI" id="CHEBI:58601"/>
        <dbReference type="EC" id="2.4.1.1"/>
    </reaction>
</comment>
<evidence type="ECO:0000256" key="3">
    <source>
        <dbReference type="ARBA" id="ARBA00006047"/>
    </source>
</evidence>
<evidence type="ECO:0000313" key="12">
    <source>
        <dbReference type="EMBL" id="KPA92369.1"/>
    </source>
</evidence>
<dbReference type="PROSITE" id="PS00102">
    <property type="entry name" value="PHOSPHORYLASE"/>
    <property type="match status" value="1"/>
</dbReference>
<evidence type="ECO:0000256" key="11">
    <source>
        <dbReference type="RuleBase" id="RU000587"/>
    </source>
</evidence>
<keyword evidence="8 11" id="KW-0119">Carbohydrate metabolism</keyword>
<dbReference type="NCBIfam" id="TIGR02093">
    <property type="entry name" value="P_ylase"/>
    <property type="match status" value="1"/>
</dbReference>
<dbReference type="OrthoDB" id="7229284at2"/>
<dbReference type="PIRSF" id="PIRSF000460">
    <property type="entry name" value="Pprylas_GlgP"/>
    <property type="match status" value="1"/>
</dbReference>
<dbReference type="RefSeq" id="WP_054057990.1">
    <property type="nucleotide sequence ID" value="NZ_JAQMZR010000014.1"/>
</dbReference>
<evidence type="ECO:0000256" key="6">
    <source>
        <dbReference type="ARBA" id="ARBA00022679"/>
    </source>
</evidence>
<dbReference type="Proteomes" id="UP000037931">
    <property type="component" value="Unassembled WGS sequence"/>
</dbReference>
<dbReference type="STRING" id="50340.PF66_01048"/>
<dbReference type="InterPro" id="IPR000811">
    <property type="entry name" value="Glyco_trans_35"/>
</dbReference>
<dbReference type="Gene3D" id="3.40.50.2000">
    <property type="entry name" value="Glycogen Phosphorylase B"/>
    <property type="match status" value="2"/>
</dbReference>
<keyword evidence="4" id="KW-0021">Allosteric enzyme</keyword>
<comment type="function">
    <text evidence="9">Phosphorylase is an important allosteric enzyme in carbohydrate metabolism. Enzymes from different sources differ in their regulatory mechanisms and in their natural substrates. However, all known phosphorylases share catalytic and structural properties.</text>
</comment>
<comment type="cofactor">
    <cofactor evidence="2 11">
        <name>pyridoxal 5'-phosphate</name>
        <dbReference type="ChEBI" id="CHEBI:597326"/>
    </cofactor>
</comment>
<evidence type="ECO:0000256" key="9">
    <source>
        <dbReference type="ARBA" id="ARBA00025174"/>
    </source>
</evidence>
<dbReference type="SUPFAM" id="SSF53756">
    <property type="entry name" value="UDP-Glycosyltransferase/glycogen phosphorylase"/>
    <property type="match status" value="1"/>
</dbReference>
<keyword evidence="7 10" id="KW-0663">Pyridoxal phosphate</keyword>
<name>A0A0N0E5G1_9PSED</name>
<dbReference type="GO" id="GO:0030170">
    <property type="term" value="F:pyridoxal phosphate binding"/>
    <property type="evidence" value="ECO:0007669"/>
    <property type="project" value="InterPro"/>
</dbReference>
<organism evidence="12 13">
    <name type="scientific">Pseudomonas asplenii</name>
    <dbReference type="NCBI Taxonomy" id="53407"/>
    <lineage>
        <taxon>Bacteria</taxon>
        <taxon>Pseudomonadati</taxon>
        <taxon>Pseudomonadota</taxon>
        <taxon>Gammaproteobacteria</taxon>
        <taxon>Pseudomonadales</taxon>
        <taxon>Pseudomonadaceae</taxon>
        <taxon>Pseudomonas</taxon>
    </lineage>
</organism>
<dbReference type="GO" id="GO:0008184">
    <property type="term" value="F:glycogen phosphorylase activity"/>
    <property type="evidence" value="ECO:0007669"/>
    <property type="project" value="InterPro"/>
</dbReference>
<comment type="function">
    <text evidence="11">Allosteric enzyme that catalyzes the rate-limiting step in glycogen catabolism, the phosphorolytic cleavage of glycogen to produce glucose-1-phosphate, and plays a central role in maintaining cellular and organismal glucose homeostasis.</text>
</comment>
<dbReference type="EMBL" id="JSYZ01000003">
    <property type="protein sequence ID" value="KPA92369.1"/>
    <property type="molecule type" value="Genomic_DNA"/>
</dbReference>
<gene>
    <name evidence="12" type="ORF">PF66_01048</name>
</gene>
<dbReference type="FunFam" id="3.40.50.2000:FF:000003">
    <property type="entry name" value="Alpha-1,4 glucan phosphorylase"/>
    <property type="match status" value="1"/>
</dbReference>
<proteinExistence type="inferred from homology"/>
<evidence type="ECO:0000256" key="1">
    <source>
        <dbReference type="ARBA" id="ARBA00001275"/>
    </source>
</evidence>
<evidence type="ECO:0000313" key="13">
    <source>
        <dbReference type="Proteomes" id="UP000037931"/>
    </source>
</evidence>
<dbReference type="InterPro" id="IPR011833">
    <property type="entry name" value="Glycg_phsphrylas"/>
</dbReference>
<dbReference type="GO" id="GO:0005737">
    <property type="term" value="C:cytoplasm"/>
    <property type="evidence" value="ECO:0007669"/>
    <property type="project" value="TreeGrafter"/>
</dbReference>
<keyword evidence="6 11" id="KW-0808">Transferase</keyword>
<dbReference type="PANTHER" id="PTHR11468:SF3">
    <property type="entry name" value="GLYCOGEN PHOSPHORYLASE, LIVER FORM"/>
    <property type="match status" value="1"/>
</dbReference>
<dbReference type="CDD" id="cd04300">
    <property type="entry name" value="GT35_Glycogen_Phosphorylase"/>
    <property type="match status" value="1"/>
</dbReference>
<dbReference type="EC" id="2.4.1.1" evidence="11"/>
<keyword evidence="5 11" id="KW-0328">Glycosyltransferase</keyword>
<protein>
    <recommendedName>
        <fullName evidence="11">Alpha-1,4 glucan phosphorylase</fullName>
        <ecNumber evidence="11">2.4.1.1</ecNumber>
    </recommendedName>
</protein>
<dbReference type="AlphaFoldDB" id="A0A0N0E5G1"/>
<evidence type="ECO:0000256" key="10">
    <source>
        <dbReference type="PIRSR" id="PIRSR000460-1"/>
    </source>
</evidence>
<sequence>MSQETLVRETEVAAFRAAVLAKLTYAVGKDPDHAFDHDWFEAIALAARDHMVEHWMDHTRQIYRKGQKRVYYLSLEFLIGRLLYDSLSNLGLLDIAREALVDLGVDLERIRLLEPDAALGNGGLGRLAACFMESMSTLGIAGHGYGIRYEHGLFRQAIVDGWQQEQTENWLDFGNPWEFERAEVIYPVGFGGSVETVHDETGQARQVWWPAETVRAVAYDTPVVGWRGASVNTLRLWRARATEELHLERFNAGDHLGAVAEVARAESISRVLYPADSTEAGQELRLRQEYFFVSASLQDLLRRHKNMHDSVLSLGEHAAIQLNDTHPSIAVAELMRQLVDLHGVTWDAAWQVTVETLSYTNHTLLPEALETWPVGLMERMLPRHMQIIYLINAQHIDALRAKGIHDFDVLRSVSLIEEDNGRRVRMGNLAFLGSHSVNGVSGLHTQLMRSTVFSELHKLYPERINNKTNGITFRRWLYQANPRLTEMMVDALGAEVLDRPEDLLVGLEPFAEKAGFRKQFAEQRLHNKRALAALIQERLGIAVNPAAMFDVQVKRIHEYKRQLLNLLHTVALYQAIRAEPETDWVPRVKIFAGKAAASYHQAKLIIKLTNDIARTVNNDPTVRGLLKVVFLPNYNVSLAESIIPAADLSEQISTAGFEASGTSNMKFGLNGALTIGTMDGANVEMCERVGQEHMFIFGLSAQQVESRKRNGEFSAAQDVAASHRLNDVLQAIRGGVFSPDDPARYVGLVDSLIDYDRFLVCADFDSYWAAQGKVEALWHDSKEWWRSAVLNSARMGWFSSDRTIREYATEIWKALE</sequence>
<dbReference type="InterPro" id="IPR035090">
    <property type="entry name" value="Pyridoxal_P_attach_site"/>
</dbReference>
<dbReference type="PATRIC" id="fig|50340.43.peg.3930"/>
<reference evidence="12 13" key="1">
    <citation type="journal article" date="2015" name="PLoS ONE">
        <title>Rice-Infecting Pseudomonas Genomes Are Highly Accessorized and Harbor Multiple Putative Virulence Mechanisms to Cause Sheath Brown Rot.</title>
        <authorList>
            <person name="Quibod I.L."/>
            <person name="Grande G."/>
            <person name="Oreiro E.G."/>
            <person name="Borja F.N."/>
            <person name="Dossa G.S."/>
            <person name="Mauleon R."/>
            <person name="Cruz C.V."/>
            <person name="Oliva R."/>
        </authorList>
    </citation>
    <scope>NUCLEOTIDE SEQUENCE [LARGE SCALE GENOMIC DNA]</scope>
    <source>
        <strain evidence="12 13">IRRI 6609</strain>
    </source>
</reference>
<comment type="caution">
    <text evidence="12">The sequence shown here is derived from an EMBL/GenBank/DDBJ whole genome shotgun (WGS) entry which is preliminary data.</text>
</comment>
<evidence type="ECO:0000256" key="5">
    <source>
        <dbReference type="ARBA" id="ARBA00022676"/>
    </source>
</evidence>
<dbReference type="PANTHER" id="PTHR11468">
    <property type="entry name" value="GLYCOGEN PHOSPHORYLASE"/>
    <property type="match status" value="1"/>
</dbReference>
<dbReference type="FunFam" id="3.40.50.2000:FF:000807">
    <property type="entry name" value="Alpha-glucan phosphorylase 2, cytosolic"/>
    <property type="match status" value="1"/>
</dbReference>
<evidence type="ECO:0000256" key="2">
    <source>
        <dbReference type="ARBA" id="ARBA00001933"/>
    </source>
</evidence>
<keyword evidence="13" id="KW-1185">Reference proteome</keyword>